<dbReference type="PIRSF" id="PIRSF002134">
    <property type="entry name" value="Ribosomal_S13"/>
    <property type="match status" value="1"/>
</dbReference>
<keyword evidence="8" id="KW-1185">Reference proteome</keyword>
<dbReference type="PATRIC" id="fig|1212765.3.peg.586"/>
<keyword evidence="3 4" id="KW-0687">Ribonucleoprotein</keyword>
<dbReference type="HOGENOM" id="CLU_103849_1_2_14"/>
<evidence type="ECO:0000256" key="6">
    <source>
        <dbReference type="SAM" id="MobiDB-lite"/>
    </source>
</evidence>
<dbReference type="PROSITE" id="PS50159">
    <property type="entry name" value="RIBOSOMAL_S13_2"/>
    <property type="match status" value="1"/>
</dbReference>
<dbReference type="Gene3D" id="4.10.910.10">
    <property type="entry name" value="30s ribosomal protein s13, domain 2"/>
    <property type="match status" value="1"/>
</dbReference>
<dbReference type="KEGG" id="mhl:MHLP_02595"/>
<dbReference type="GO" id="GO:0019843">
    <property type="term" value="F:rRNA binding"/>
    <property type="evidence" value="ECO:0007669"/>
    <property type="project" value="UniProtKB-UniRule"/>
</dbReference>
<dbReference type="InterPro" id="IPR027437">
    <property type="entry name" value="Rbsml_uS13_C"/>
</dbReference>
<evidence type="ECO:0000256" key="2">
    <source>
        <dbReference type="ARBA" id="ARBA00022980"/>
    </source>
</evidence>
<evidence type="ECO:0000256" key="5">
    <source>
        <dbReference type="RuleBase" id="RU003830"/>
    </source>
</evidence>
<dbReference type="Proteomes" id="UP000006502">
    <property type="component" value="Chromosome"/>
</dbReference>
<dbReference type="STRING" id="1212765.MHLP_02595"/>
<evidence type="ECO:0000256" key="3">
    <source>
        <dbReference type="ARBA" id="ARBA00023274"/>
    </source>
</evidence>
<dbReference type="AlphaFoldDB" id="I7CJR1"/>
<dbReference type="OrthoDB" id="9803610at2"/>
<dbReference type="GO" id="GO:0003735">
    <property type="term" value="F:structural constituent of ribosome"/>
    <property type="evidence" value="ECO:0007669"/>
    <property type="project" value="InterPro"/>
</dbReference>
<dbReference type="GO" id="GO:0006412">
    <property type="term" value="P:translation"/>
    <property type="evidence" value="ECO:0007669"/>
    <property type="project" value="UniProtKB-UniRule"/>
</dbReference>
<dbReference type="PANTHER" id="PTHR10871:SF1">
    <property type="entry name" value="SMALL RIBOSOMAL SUBUNIT PROTEIN US13M"/>
    <property type="match status" value="1"/>
</dbReference>
<protein>
    <recommendedName>
        <fullName evidence="4">Small ribosomal subunit protein uS13</fullName>
    </recommendedName>
</protein>
<dbReference type="InterPro" id="IPR010979">
    <property type="entry name" value="Ribosomal_uS13-like_H2TH"/>
</dbReference>
<dbReference type="GO" id="GO:0015935">
    <property type="term" value="C:small ribosomal subunit"/>
    <property type="evidence" value="ECO:0007669"/>
    <property type="project" value="TreeGrafter"/>
</dbReference>
<dbReference type="Pfam" id="PF00416">
    <property type="entry name" value="Ribosomal_S13"/>
    <property type="match status" value="1"/>
</dbReference>
<feature type="compositionally biased region" description="Basic residues" evidence="6">
    <location>
        <begin position="131"/>
        <end position="154"/>
    </location>
</feature>
<evidence type="ECO:0000256" key="1">
    <source>
        <dbReference type="ARBA" id="ARBA00008080"/>
    </source>
</evidence>
<keyword evidence="4" id="KW-0820">tRNA-binding</keyword>
<evidence type="ECO:0000256" key="4">
    <source>
        <dbReference type="HAMAP-Rule" id="MF_01315"/>
    </source>
</evidence>
<comment type="similarity">
    <text evidence="1 4 5">Belongs to the universal ribosomal protein uS13 family.</text>
</comment>
<dbReference type="GO" id="GO:0000049">
    <property type="term" value="F:tRNA binding"/>
    <property type="evidence" value="ECO:0007669"/>
    <property type="project" value="UniProtKB-UniRule"/>
</dbReference>
<reference evidence="7 8" key="1">
    <citation type="journal article" date="2012" name="J. Bacteriol.">
        <title>Genome Sequence of "Candidatus Mycoplasma haemolamae" Strain Purdue, a Red Blood Cell Pathogen of Alpacas (Vicugna pacos) and Llamas (Lama glama).</title>
        <authorList>
            <person name="Guimaraes A.M."/>
            <person name="Toth B."/>
            <person name="Santos A.P."/>
            <person name="do Nascimento N.C."/>
            <person name="Kritchevsky J.E."/>
            <person name="Messick J.B."/>
        </authorList>
    </citation>
    <scope>NUCLEOTIDE SEQUENCE [LARGE SCALE GENOMIC DNA]</scope>
    <source>
        <strain evidence="7 8">Purdue</strain>
    </source>
</reference>
<keyword evidence="4" id="KW-0694">RNA-binding</keyword>
<dbReference type="HAMAP" id="MF_01315">
    <property type="entry name" value="Ribosomal_uS13"/>
    <property type="match status" value="1"/>
</dbReference>
<dbReference type="EMBL" id="CP003731">
    <property type="protein sequence ID" value="AFO52099.1"/>
    <property type="molecule type" value="Genomic_DNA"/>
</dbReference>
<feature type="region of interest" description="Disordered" evidence="6">
    <location>
        <begin position="131"/>
        <end position="161"/>
    </location>
</feature>
<organism evidence="7 8">
    <name type="scientific">Mycoplasma haematolamae (strain Purdue)</name>
    <dbReference type="NCBI Taxonomy" id="1212765"/>
    <lineage>
        <taxon>Bacteria</taxon>
        <taxon>Bacillati</taxon>
        <taxon>Mycoplasmatota</taxon>
        <taxon>Mollicutes</taxon>
        <taxon>Mycoplasmataceae</taxon>
        <taxon>Mycoplasma</taxon>
    </lineage>
</organism>
<dbReference type="GO" id="GO:0005829">
    <property type="term" value="C:cytosol"/>
    <property type="evidence" value="ECO:0007669"/>
    <property type="project" value="TreeGrafter"/>
</dbReference>
<evidence type="ECO:0000313" key="8">
    <source>
        <dbReference type="Proteomes" id="UP000006502"/>
    </source>
</evidence>
<name>I7CJR1_MYCHA</name>
<dbReference type="Gene3D" id="1.10.8.50">
    <property type="match status" value="1"/>
</dbReference>
<sequence length="161" mass="18480">MARILGVILPDRKELFVALTKIYGIGFATAEKIIQYWALDKVLPYSKLSKSEAEKFDTLKRRRIYTLTAEELASLSQAIVKLQSTQEEGHPEKILRERLLLEGDLRKKVSDDLTNLKEIASYVGLRHRRNLPVHGQRTRTNARTRKGPRKTVANKKIEGKK</sequence>
<keyword evidence="2 4" id="KW-0689">Ribosomal protein</keyword>
<accession>I7CJR1</accession>
<dbReference type="SUPFAM" id="SSF46946">
    <property type="entry name" value="S13-like H2TH domain"/>
    <property type="match status" value="1"/>
</dbReference>
<keyword evidence="4" id="KW-0699">rRNA-binding</keyword>
<reference evidence="8" key="2">
    <citation type="submission" date="2012-07" db="EMBL/GenBank/DDBJ databases">
        <title>Complete genome sequence of 'Candidatus Mycoplasma haemolamae'.</title>
        <authorList>
            <person name="Guimaraes A.M.S."/>
            <person name="Toth B."/>
            <person name="Santos A.P."/>
            <person name="Nascimento N.C."/>
            <person name="Sojka J.E."/>
            <person name="Messick J.B."/>
        </authorList>
    </citation>
    <scope>NUCLEOTIDE SEQUENCE [LARGE SCALE GENOMIC DNA]</scope>
    <source>
        <strain evidence="8">Purdue</strain>
    </source>
</reference>
<comment type="subunit">
    <text evidence="4">Part of the 30S ribosomal subunit. Forms a loose heterodimer with protein S19. Forms two bridges to the 50S subunit in the 70S ribosome.</text>
</comment>
<proteinExistence type="inferred from homology"/>
<evidence type="ECO:0000313" key="7">
    <source>
        <dbReference type="EMBL" id="AFO52099.1"/>
    </source>
</evidence>
<dbReference type="InterPro" id="IPR001892">
    <property type="entry name" value="Ribosomal_uS13"/>
</dbReference>
<gene>
    <name evidence="4 7" type="primary">rpsM</name>
    <name evidence="7" type="ordered locus">MHLP_02595</name>
</gene>
<comment type="function">
    <text evidence="4">Located at the top of the head of the 30S subunit, it contacts several helices of the 16S rRNA. In the 70S ribosome it contacts the 23S rRNA (bridge B1a) and protein L5 of the 50S subunit (bridge B1b), connecting the 2 subunits; these bridges are implicated in subunit movement. Contacts the tRNAs in the A and P-sites.</text>
</comment>
<dbReference type="PANTHER" id="PTHR10871">
    <property type="entry name" value="30S RIBOSOMAL PROTEIN S13/40S RIBOSOMAL PROTEIN S18"/>
    <property type="match status" value="1"/>
</dbReference>